<dbReference type="Proteomes" id="UP000507470">
    <property type="component" value="Unassembled WGS sequence"/>
</dbReference>
<evidence type="ECO:0000313" key="3">
    <source>
        <dbReference type="EMBL" id="CAC5382393.1"/>
    </source>
</evidence>
<dbReference type="GO" id="GO:0040037">
    <property type="term" value="P:negative regulation of fibroblast growth factor receptor signaling pathway"/>
    <property type="evidence" value="ECO:0007669"/>
    <property type="project" value="TreeGrafter"/>
</dbReference>
<accession>A0A6J8BFF4</accession>
<dbReference type="GO" id="GO:0046580">
    <property type="term" value="P:negative regulation of Ras protein signal transduction"/>
    <property type="evidence" value="ECO:0007669"/>
    <property type="project" value="TreeGrafter"/>
</dbReference>
<dbReference type="EMBL" id="CACVKT020003209">
    <property type="protein sequence ID" value="CAC5382393.1"/>
    <property type="molecule type" value="Genomic_DNA"/>
</dbReference>
<reference evidence="3 4" key="1">
    <citation type="submission" date="2020-06" db="EMBL/GenBank/DDBJ databases">
        <authorList>
            <person name="Li R."/>
            <person name="Bekaert M."/>
        </authorList>
    </citation>
    <scope>NUCLEOTIDE SEQUENCE [LARGE SCALE GENOMIC DNA]</scope>
    <source>
        <strain evidence="4">wild</strain>
    </source>
</reference>
<keyword evidence="4" id="KW-1185">Reference proteome</keyword>
<evidence type="ECO:0000256" key="1">
    <source>
        <dbReference type="ARBA" id="ARBA00010964"/>
    </source>
</evidence>
<dbReference type="OrthoDB" id="10038884at2759"/>
<organism evidence="3 4">
    <name type="scientific">Mytilus coruscus</name>
    <name type="common">Sea mussel</name>
    <dbReference type="NCBI Taxonomy" id="42192"/>
    <lineage>
        <taxon>Eukaryota</taxon>
        <taxon>Metazoa</taxon>
        <taxon>Spiralia</taxon>
        <taxon>Lophotrochozoa</taxon>
        <taxon>Mollusca</taxon>
        <taxon>Bivalvia</taxon>
        <taxon>Autobranchia</taxon>
        <taxon>Pteriomorphia</taxon>
        <taxon>Mytilida</taxon>
        <taxon>Mytiloidea</taxon>
        <taxon>Mytilidae</taxon>
        <taxon>Mytilinae</taxon>
        <taxon>Mytilus</taxon>
    </lineage>
</organism>
<evidence type="ECO:0000313" key="4">
    <source>
        <dbReference type="Proteomes" id="UP000507470"/>
    </source>
</evidence>
<dbReference type="GO" id="GO:0016020">
    <property type="term" value="C:membrane"/>
    <property type="evidence" value="ECO:0007669"/>
    <property type="project" value="InterPro"/>
</dbReference>
<protein>
    <submittedName>
        <fullName evidence="3">SPRY2</fullName>
    </submittedName>
</protein>
<name>A0A6J8BFF4_MYTCO</name>
<proteinExistence type="inferred from homology"/>
<dbReference type="InterPro" id="IPR051192">
    <property type="entry name" value="Sprouty_domain"/>
</dbReference>
<dbReference type="GO" id="GO:0005829">
    <property type="term" value="C:cytosol"/>
    <property type="evidence" value="ECO:0007669"/>
    <property type="project" value="TreeGrafter"/>
</dbReference>
<dbReference type="PROSITE" id="PS51227">
    <property type="entry name" value="SPR"/>
    <property type="match status" value="1"/>
</dbReference>
<feature type="region of interest" description="Disordered" evidence="2">
    <location>
        <begin position="1"/>
        <end position="58"/>
    </location>
</feature>
<dbReference type="AlphaFoldDB" id="A0A6J8BFF4"/>
<gene>
    <name evidence="3" type="ORF">MCOR_18227</name>
</gene>
<dbReference type="PANTHER" id="PTHR12365:SF7">
    <property type="entry name" value="PROTEIN SPROUTY"/>
    <property type="match status" value="1"/>
</dbReference>
<feature type="compositionally biased region" description="Low complexity" evidence="2">
    <location>
        <begin position="1"/>
        <end position="11"/>
    </location>
</feature>
<dbReference type="GO" id="GO:0048513">
    <property type="term" value="P:animal organ development"/>
    <property type="evidence" value="ECO:0007669"/>
    <property type="project" value="TreeGrafter"/>
</dbReference>
<evidence type="ECO:0000256" key="2">
    <source>
        <dbReference type="SAM" id="MobiDB-lite"/>
    </source>
</evidence>
<dbReference type="PANTHER" id="PTHR12365">
    <property type="entry name" value="SPROUTY"/>
    <property type="match status" value="1"/>
</dbReference>
<comment type="similarity">
    <text evidence="1">Belongs to the sprouty family.</text>
</comment>
<sequence length="258" mass="28493">MRSSQLRQPRQTLPPPDAGGFITLDQIRPHPRVQNDYIDSPPRPKPPGNLKTISSGGTGIVSTLRENQNNRTRGLRSLNTHIISAPPLTNVSPPLKKELVTKEDDSIICKKCHKCRCGACTDPQELPSKWLCGNKCHVSGQCCIETASCYCCVQAVFYHCGGKDEQDADYDCLADPCACCSQPNCVKRWTCMALMALCLPCLCCYWPMKGALKCCTMCYNKCRKKGCRCAKNSKPKKIENGSQSPRRLLLIESDSSSA</sequence>
<dbReference type="InterPro" id="IPR007875">
    <property type="entry name" value="Sprouty"/>
</dbReference>
<dbReference type="Pfam" id="PF05210">
    <property type="entry name" value="Sprouty"/>
    <property type="match status" value="1"/>
</dbReference>